<dbReference type="EMBL" id="WFIJ01000028">
    <property type="protein sequence ID" value="MUG84685.1"/>
    <property type="molecule type" value="Genomic_DNA"/>
</dbReference>
<feature type="domain" description="Type I restriction modification DNA specificity" evidence="5">
    <location>
        <begin position="196"/>
        <end position="357"/>
    </location>
</feature>
<name>A0A6B1RQ44_STAAU</name>
<dbReference type="RefSeq" id="WP_000072559.1">
    <property type="nucleotide sequence ID" value="NZ_BDZA01000022.1"/>
</dbReference>
<dbReference type="CDD" id="cd17262">
    <property type="entry name" value="RMtype1_S_Aco12261I-TRD2-CR2"/>
    <property type="match status" value="1"/>
</dbReference>
<dbReference type="EMBL" id="WFHO01000040">
    <property type="protein sequence ID" value="MUG53604.1"/>
    <property type="molecule type" value="Genomic_DNA"/>
</dbReference>
<dbReference type="InterPro" id="IPR052021">
    <property type="entry name" value="Type-I_RS_S_subunit"/>
</dbReference>
<sequence>MSNTQKKNVPELRFPEFEGEWEERKLGDLIKVNSGKDYKHLDKGDIPVYGTGGYMTSVSEPLSEIDAVGIGRKGTINKPYLLEAPFWTVDTLFYCTPEKEADILFILSLFRKINWKLYDESTGVPSLSKQTINKINRLVPTNKEQQKIGEFFSKLDRQIELEEQKLELLQQQKKGYMQKIFSQELRFKDENGEDYSEWEERRFADIFKFHNKLRKPIKENLRVKGSYPYYGATGIIDYVDDFIFDGNYLLIGEDGANIITRSAPLVYLVNGKFWVNNHAHILSPLNGNIQYLYQVAELVNYEKYNTGTAQPKLNIQNLKIINVVISTNLEEQQKIGSFLSKLDRQIDLEEQKLELLQQRKKALLKSMFV</sequence>
<dbReference type="KEGG" id="sams:NI36_02015"/>
<accession>A0A6B1RQ44</accession>
<gene>
    <name evidence="7" type="ORF">GAY51_13745</name>
    <name evidence="6" type="ORF">GAY54_13945</name>
</gene>
<dbReference type="Pfam" id="PF01420">
    <property type="entry name" value="Methylase_S"/>
    <property type="match status" value="2"/>
</dbReference>
<reference evidence="7 8" key="1">
    <citation type="journal article" date="2019" name="Int. J. Infect. Dis.">
        <title>Characterization of a community-acquired methicillin-resistant sequence type 338 Staphylococcus aureus strain containing a staphylococcal cassette chromosome mec type VT.</title>
        <authorList>
            <person name="Chen Y."/>
            <person name="Hong J."/>
            <person name="Chen Y."/>
            <person name="Wang H."/>
            <person name="Yu Y."/>
            <person name="Qu T."/>
        </authorList>
    </citation>
    <scope>NUCLEOTIDE SEQUENCE</scope>
    <source>
        <strain evidence="6 8">LJ05</strain>
        <strain evidence="7">LQ41</strain>
    </source>
</reference>
<organism evidence="7">
    <name type="scientific">Staphylococcus aureus</name>
    <dbReference type="NCBI Taxonomy" id="1280"/>
    <lineage>
        <taxon>Bacteria</taxon>
        <taxon>Bacillati</taxon>
        <taxon>Bacillota</taxon>
        <taxon>Bacilli</taxon>
        <taxon>Bacillales</taxon>
        <taxon>Staphylococcaceae</taxon>
        <taxon>Staphylococcus</taxon>
    </lineage>
</organism>
<dbReference type="InterPro" id="IPR044946">
    <property type="entry name" value="Restrct_endonuc_typeI_TRD_sf"/>
</dbReference>
<dbReference type="GO" id="GO:0009307">
    <property type="term" value="P:DNA restriction-modification system"/>
    <property type="evidence" value="ECO:0007669"/>
    <property type="project" value="UniProtKB-KW"/>
</dbReference>
<protein>
    <submittedName>
        <fullName evidence="7">Restriction endonuclease subunit S</fullName>
    </submittedName>
</protein>
<evidence type="ECO:0000256" key="1">
    <source>
        <dbReference type="ARBA" id="ARBA00010923"/>
    </source>
</evidence>
<keyword evidence="3" id="KW-0238">DNA-binding</keyword>
<keyword evidence="7" id="KW-0540">Nuclease</keyword>
<feature type="coiled-coil region" evidence="4">
    <location>
        <begin position="339"/>
        <end position="366"/>
    </location>
</feature>
<evidence type="ECO:0000256" key="4">
    <source>
        <dbReference type="SAM" id="Coils"/>
    </source>
</evidence>
<dbReference type="SUPFAM" id="SSF116734">
    <property type="entry name" value="DNA methylase specificity domain"/>
    <property type="match status" value="2"/>
</dbReference>
<feature type="coiled-coil region" evidence="4">
    <location>
        <begin position="152"/>
        <end position="179"/>
    </location>
</feature>
<evidence type="ECO:0000313" key="6">
    <source>
        <dbReference type="EMBL" id="MUG53604.1"/>
    </source>
</evidence>
<dbReference type="Gene3D" id="3.90.220.20">
    <property type="entry name" value="DNA methylase specificity domains"/>
    <property type="match status" value="2"/>
</dbReference>
<evidence type="ECO:0000259" key="5">
    <source>
        <dbReference type="Pfam" id="PF01420"/>
    </source>
</evidence>
<keyword evidence="7" id="KW-0255">Endonuclease</keyword>
<dbReference type="PANTHER" id="PTHR30408">
    <property type="entry name" value="TYPE-1 RESTRICTION ENZYME ECOKI SPECIFICITY PROTEIN"/>
    <property type="match status" value="1"/>
</dbReference>
<evidence type="ECO:0000256" key="3">
    <source>
        <dbReference type="ARBA" id="ARBA00023125"/>
    </source>
</evidence>
<comment type="caution">
    <text evidence="7">The sequence shown here is derived from an EMBL/GenBank/DDBJ whole genome shotgun (WGS) entry which is preliminary data.</text>
</comment>
<keyword evidence="2" id="KW-0680">Restriction system</keyword>
<feature type="domain" description="Type I restriction modification DNA specificity" evidence="5">
    <location>
        <begin position="20"/>
        <end position="170"/>
    </location>
</feature>
<proteinExistence type="inferred from homology"/>
<evidence type="ECO:0000256" key="2">
    <source>
        <dbReference type="ARBA" id="ARBA00022747"/>
    </source>
</evidence>
<dbReference type="Gene3D" id="1.10.287.1120">
    <property type="entry name" value="Bipartite methylase S protein"/>
    <property type="match status" value="1"/>
</dbReference>
<dbReference type="AlphaFoldDB" id="A0A6B1RQ44"/>
<dbReference type="PANTHER" id="PTHR30408:SF12">
    <property type="entry name" value="TYPE I RESTRICTION ENZYME MJAVIII SPECIFICITY SUBUNIT"/>
    <property type="match status" value="1"/>
</dbReference>
<dbReference type="Proteomes" id="UP000463077">
    <property type="component" value="Unassembled WGS sequence"/>
</dbReference>
<dbReference type="CDD" id="cd17288">
    <property type="entry name" value="RMtype1_S_LlaAI06ORF1089P_TRD1-CR1_like"/>
    <property type="match status" value="1"/>
</dbReference>
<keyword evidence="7" id="KW-0378">Hydrolase</keyword>
<evidence type="ECO:0000313" key="7">
    <source>
        <dbReference type="EMBL" id="MUG84685.1"/>
    </source>
</evidence>
<dbReference type="InterPro" id="IPR000055">
    <property type="entry name" value="Restrct_endonuc_typeI_TRD"/>
</dbReference>
<dbReference type="GO" id="GO:0003677">
    <property type="term" value="F:DNA binding"/>
    <property type="evidence" value="ECO:0007669"/>
    <property type="project" value="UniProtKB-KW"/>
</dbReference>
<dbReference type="GO" id="GO:0004519">
    <property type="term" value="F:endonuclease activity"/>
    <property type="evidence" value="ECO:0007669"/>
    <property type="project" value="UniProtKB-KW"/>
</dbReference>
<keyword evidence="4" id="KW-0175">Coiled coil</keyword>
<evidence type="ECO:0000313" key="8">
    <source>
        <dbReference type="Proteomes" id="UP000463077"/>
    </source>
</evidence>
<comment type="similarity">
    <text evidence="1">Belongs to the type-I restriction system S methylase family.</text>
</comment>